<accession>A0A1H5N4V1</accession>
<dbReference type="Proteomes" id="UP000199220">
    <property type="component" value="Unassembled WGS sequence"/>
</dbReference>
<keyword evidence="4 6" id="KW-0378">Hydrolase</keyword>
<evidence type="ECO:0000256" key="5">
    <source>
        <dbReference type="ARBA" id="ARBA00022839"/>
    </source>
</evidence>
<evidence type="ECO:0000313" key="9">
    <source>
        <dbReference type="Proteomes" id="UP000199220"/>
    </source>
</evidence>
<dbReference type="HAMAP" id="MF_00337">
    <property type="entry name" value="Exonuc_7_S"/>
    <property type="match status" value="1"/>
</dbReference>
<keyword evidence="3 6" id="KW-0540">Nuclease</keyword>
<evidence type="ECO:0000256" key="6">
    <source>
        <dbReference type="HAMAP-Rule" id="MF_00337"/>
    </source>
</evidence>
<name>A0A1H5N4V1_9MICO</name>
<reference evidence="9" key="1">
    <citation type="submission" date="2016-10" db="EMBL/GenBank/DDBJ databases">
        <authorList>
            <person name="Varghese N."/>
            <person name="Submissions S."/>
        </authorList>
    </citation>
    <scope>NUCLEOTIDE SEQUENCE [LARGE SCALE GENOMIC DNA]</scope>
    <source>
        <strain evidence="9">DSM 21368</strain>
    </source>
</reference>
<proteinExistence type="inferred from homology"/>
<keyword evidence="5 6" id="KW-0269">Exonuclease</keyword>
<dbReference type="EC" id="3.1.11.6" evidence="6"/>
<evidence type="ECO:0000256" key="2">
    <source>
        <dbReference type="ARBA" id="ARBA00022490"/>
    </source>
</evidence>
<dbReference type="PANTHER" id="PTHR34137">
    <property type="entry name" value="EXODEOXYRIBONUCLEASE 7 SMALL SUBUNIT"/>
    <property type="match status" value="1"/>
</dbReference>
<comment type="subcellular location">
    <subcellularLocation>
        <location evidence="6">Cytoplasm</location>
    </subcellularLocation>
</comment>
<dbReference type="SUPFAM" id="SSF116842">
    <property type="entry name" value="XseB-like"/>
    <property type="match status" value="1"/>
</dbReference>
<dbReference type="InterPro" id="IPR003761">
    <property type="entry name" value="Exonuc_VII_S"/>
</dbReference>
<feature type="compositionally biased region" description="Basic and acidic residues" evidence="7">
    <location>
        <begin position="68"/>
        <end position="79"/>
    </location>
</feature>
<comment type="similarity">
    <text evidence="1 6">Belongs to the XseB family.</text>
</comment>
<comment type="function">
    <text evidence="6">Bidirectionally degrades single-stranded DNA into large acid-insoluble oligonucleotides, which are then degraded further into small acid-soluble oligonucleotides.</text>
</comment>
<dbReference type="NCBIfam" id="NF002139">
    <property type="entry name" value="PRK00977.1-3"/>
    <property type="match status" value="1"/>
</dbReference>
<gene>
    <name evidence="6" type="primary">xseB</name>
    <name evidence="8" type="ORF">SAMN04488554_3946</name>
</gene>
<keyword evidence="2 6" id="KW-0963">Cytoplasm</keyword>
<dbReference type="InterPro" id="IPR037004">
    <property type="entry name" value="Exonuc_VII_ssu_sf"/>
</dbReference>
<comment type="catalytic activity">
    <reaction evidence="6">
        <text>Exonucleolytic cleavage in either 5'- to 3'- or 3'- to 5'-direction to yield nucleoside 5'-phosphates.</text>
        <dbReference type="EC" id="3.1.11.6"/>
    </reaction>
</comment>
<evidence type="ECO:0000256" key="1">
    <source>
        <dbReference type="ARBA" id="ARBA00009998"/>
    </source>
</evidence>
<evidence type="ECO:0000256" key="4">
    <source>
        <dbReference type="ARBA" id="ARBA00022801"/>
    </source>
</evidence>
<organism evidence="8 9">
    <name type="scientific">Ruania alba</name>
    <dbReference type="NCBI Taxonomy" id="648782"/>
    <lineage>
        <taxon>Bacteria</taxon>
        <taxon>Bacillati</taxon>
        <taxon>Actinomycetota</taxon>
        <taxon>Actinomycetes</taxon>
        <taxon>Micrococcales</taxon>
        <taxon>Ruaniaceae</taxon>
        <taxon>Ruania</taxon>
    </lineage>
</organism>
<evidence type="ECO:0000313" key="8">
    <source>
        <dbReference type="EMBL" id="SEE96639.1"/>
    </source>
</evidence>
<sequence length="97" mass="10408">MTAAPDVSTLSYEQARDELVDVVGKLESGAASLEESLTLWERGEALADRCQAWLDTARDRLAAAQSAREGEGSDGDGPRLENSGPEGTPDEDEETQR</sequence>
<dbReference type="Gene3D" id="1.10.287.1040">
    <property type="entry name" value="Exonuclease VII, small subunit"/>
    <property type="match status" value="1"/>
</dbReference>
<dbReference type="Pfam" id="PF02609">
    <property type="entry name" value="Exonuc_VII_S"/>
    <property type="match status" value="1"/>
</dbReference>
<dbReference type="EMBL" id="FNTX01000002">
    <property type="protein sequence ID" value="SEE96639.1"/>
    <property type="molecule type" value="Genomic_DNA"/>
</dbReference>
<comment type="subunit">
    <text evidence="6">Heterooligomer composed of large and small subunits.</text>
</comment>
<protein>
    <recommendedName>
        <fullName evidence="6">Exodeoxyribonuclease 7 small subunit</fullName>
        <ecNumber evidence="6">3.1.11.6</ecNumber>
    </recommendedName>
    <alternativeName>
        <fullName evidence="6">Exodeoxyribonuclease VII small subunit</fullName>
        <shortName evidence="6">Exonuclease VII small subunit</shortName>
    </alternativeName>
</protein>
<dbReference type="GO" id="GO:0008855">
    <property type="term" value="F:exodeoxyribonuclease VII activity"/>
    <property type="evidence" value="ECO:0007669"/>
    <property type="project" value="UniProtKB-UniRule"/>
</dbReference>
<dbReference type="GO" id="GO:0006308">
    <property type="term" value="P:DNA catabolic process"/>
    <property type="evidence" value="ECO:0007669"/>
    <property type="project" value="UniProtKB-UniRule"/>
</dbReference>
<dbReference type="PANTHER" id="PTHR34137:SF1">
    <property type="entry name" value="EXODEOXYRIBONUCLEASE 7 SMALL SUBUNIT"/>
    <property type="match status" value="1"/>
</dbReference>
<evidence type="ECO:0000256" key="7">
    <source>
        <dbReference type="SAM" id="MobiDB-lite"/>
    </source>
</evidence>
<dbReference type="GO" id="GO:0009318">
    <property type="term" value="C:exodeoxyribonuclease VII complex"/>
    <property type="evidence" value="ECO:0007669"/>
    <property type="project" value="UniProtKB-UniRule"/>
</dbReference>
<dbReference type="STRING" id="648782.SAMN04488554_3946"/>
<keyword evidence="9" id="KW-1185">Reference proteome</keyword>
<dbReference type="AlphaFoldDB" id="A0A1H5N4V1"/>
<feature type="compositionally biased region" description="Acidic residues" evidence="7">
    <location>
        <begin position="88"/>
        <end position="97"/>
    </location>
</feature>
<feature type="region of interest" description="Disordered" evidence="7">
    <location>
        <begin position="61"/>
        <end position="97"/>
    </location>
</feature>
<dbReference type="NCBIfam" id="TIGR01280">
    <property type="entry name" value="xseB"/>
    <property type="match status" value="1"/>
</dbReference>
<dbReference type="GO" id="GO:0005829">
    <property type="term" value="C:cytosol"/>
    <property type="evidence" value="ECO:0007669"/>
    <property type="project" value="TreeGrafter"/>
</dbReference>
<evidence type="ECO:0000256" key="3">
    <source>
        <dbReference type="ARBA" id="ARBA00022722"/>
    </source>
</evidence>